<proteinExistence type="predicted"/>
<keyword evidence="2" id="KW-1185">Reference proteome</keyword>
<comment type="caution">
    <text evidence="1">The sequence shown here is derived from an EMBL/GenBank/DDBJ whole genome shotgun (WGS) entry which is preliminary data.</text>
</comment>
<name>A0ABQ2JLN6_9SPHN</name>
<reference evidence="2" key="1">
    <citation type="journal article" date="2019" name="Int. J. Syst. Evol. Microbiol.">
        <title>The Global Catalogue of Microorganisms (GCM) 10K type strain sequencing project: providing services to taxonomists for standard genome sequencing and annotation.</title>
        <authorList>
            <consortium name="The Broad Institute Genomics Platform"/>
            <consortium name="The Broad Institute Genome Sequencing Center for Infectious Disease"/>
            <person name="Wu L."/>
            <person name="Ma J."/>
        </authorList>
    </citation>
    <scope>NUCLEOTIDE SEQUENCE [LARGE SCALE GENOMIC DNA]</scope>
    <source>
        <strain evidence="2">CGMCC 1.6784</strain>
    </source>
</reference>
<dbReference type="Proteomes" id="UP000605099">
    <property type="component" value="Unassembled WGS sequence"/>
</dbReference>
<organism evidence="1 2">
    <name type="scientific">Novosphingobium indicum</name>
    <dbReference type="NCBI Taxonomy" id="462949"/>
    <lineage>
        <taxon>Bacteria</taxon>
        <taxon>Pseudomonadati</taxon>
        <taxon>Pseudomonadota</taxon>
        <taxon>Alphaproteobacteria</taxon>
        <taxon>Sphingomonadales</taxon>
        <taxon>Sphingomonadaceae</taxon>
        <taxon>Novosphingobium</taxon>
    </lineage>
</organism>
<evidence type="ECO:0000313" key="2">
    <source>
        <dbReference type="Proteomes" id="UP000605099"/>
    </source>
</evidence>
<dbReference type="RefSeq" id="WP_188819559.1">
    <property type="nucleotide sequence ID" value="NZ_BMLK01000008.1"/>
</dbReference>
<gene>
    <name evidence="1" type="ORF">GCM10011349_20210</name>
</gene>
<dbReference type="EMBL" id="BMLK01000008">
    <property type="protein sequence ID" value="GGN49509.1"/>
    <property type="molecule type" value="Genomic_DNA"/>
</dbReference>
<evidence type="ECO:0000313" key="1">
    <source>
        <dbReference type="EMBL" id="GGN49509.1"/>
    </source>
</evidence>
<accession>A0ABQ2JLN6</accession>
<sequence>MTARQPTPRAIQYGGPHHRIANKPVKGTGARITLMPDHPAMREGRTIFPSRVVHPDDSPRLLVSGTNQRKIGVKVTKGRWKGFPLYTLTLEERATCPRSCSEWATCYGSNMNWSRRHMHGIDLEVRLIDEIVELERKHPSGFAVRLHILGDFYSVAYANLWRHLLAECPALHVFGFTARQPGTDIGAAVTAMNAENPGRCAIRFSGRDSLVIDRHEDSEHVVCPAQSDPKGKRCCGTCALCWAMPLDRPVEFVRH</sequence>
<protein>
    <submittedName>
        <fullName evidence="1">Uncharacterized protein</fullName>
    </submittedName>
</protein>